<feature type="region of interest" description="Disordered" evidence="1">
    <location>
        <begin position="46"/>
        <end position="70"/>
    </location>
</feature>
<protein>
    <submittedName>
        <fullName evidence="2">Uncharacterized protein</fullName>
    </submittedName>
</protein>
<feature type="compositionally biased region" description="Basic and acidic residues" evidence="1">
    <location>
        <begin position="46"/>
        <end position="60"/>
    </location>
</feature>
<gene>
    <name evidence="2" type="ORF">A4A49_05325</name>
</gene>
<accession>A0A1J6I1W1</accession>
<dbReference type="EMBL" id="MJEQ01037191">
    <property type="protein sequence ID" value="OIS98507.1"/>
    <property type="molecule type" value="Genomic_DNA"/>
</dbReference>
<dbReference type="OMA" id="DPRRIHM"/>
<sequence>MATKVMRPQDSLIQRFRTPPPVFHRRKKDYANGIIYYANQKPAVRTERSIRSSRTEELRPSHRASKTDNGLVMGQVTILRRGDSLDSIIRKDDKNESV</sequence>
<keyword evidence="3" id="KW-1185">Reference proteome</keyword>
<evidence type="ECO:0000256" key="1">
    <source>
        <dbReference type="SAM" id="MobiDB-lite"/>
    </source>
</evidence>
<dbReference type="STRING" id="49451.A0A1J6I1W1"/>
<proteinExistence type="predicted"/>
<evidence type="ECO:0000313" key="2">
    <source>
        <dbReference type="EMBL" id="OIS98507.1"/>
    </source>
</evidence>
<dbReference type="Proteomes" id="UP000187609">
    <property type="component" value="Unassembled WGS sequence"/>
</dbReference>
<dbReference type="AlphaFoldDB" id="A0A1J6I1W1"/>
<name>A0A1J6I1W1_NICAT</name>
<reference evidence="2" key="1">
    <citation type="submission" date="2016-11" db="EMBL/GenBank/DDBJ databases">
        <title>The genome of Nicotiana attenuata.</title>
        <authorList>
            <person name="Xu S."/>
            <person name="Brockmoeller T."/>
            <person name="Gaquerel E."/>
            <person name="Navarro A."/>
            <person name="Kuhl H."/>
            <person name="Gase K."/>
            <person name="Ling Z."/>
            <person name="Zhou W."/>
            <person name="Kreitzer C."/>
            <person name="Stanke M."/>
            <person name="Tang H."/>
            <person name="Lyons E."/>
            <person name="Pandey P."/>
            <person name="Pandey S.P."/>
            <person name="Timmermann B."/>
            <person name="Baldwin I.T."/>
        </authorList>
    </citation>
    <scope>NUCLEOTIDE SEQUENCE [LARGE SCALE GENOMIC DNA]</scope>
    <source>
        <strain evidence="2">UT</strain>
    </source>
</reference>
<comment type="caution">
    <text evidence="2">The sequence shown here is derived from an EMBL/GenBank/DDBJ whole genome shotgun (WGS) entry which is preliminary data.</text>
</comment>
<evidence type="ECO:0000313" key="3">
    <source>
        <dbReference type="Proteomes" id="UP000187609"/>
    </source>
</evidence>
<dbReference type="Gramene" id="OIS98507">
    <property type="protein sequence ID" value="OIS98507"/>
    <property type="gene ID" value="A4A49_05325"/>
</dbReference>
<organism evidence="2 3">
    <name type="scientific">Nicotiana attenuata</name>
    <name type="common">Coyote tobacco</name>
    <dbReference type="NCBI Taxonomy" id="49451"/>
    <lineage>
        <taxon>Eukaryota</taxon>
        <taxon>Viridiplantae</taxon>
        <taxon>Streptophyta</taxon>
        <taxon>Embryophyta</taxon>
        <taxon>Tracheophyta</taxon>
        <taxon>Spermatophyta</taxon>
        <taxon>Magnoliopsida</taxon>
        <taxon>eudicotyledons</taxon>
        <taxon>Gunneridae</taxon>
        <taxon>Pentapetalae</taxon>
        <taxon>asterids</taxon>
        <taxon>lamiids</taxon>
        <taxon>Solanales</taxon>
        <taxon>Solanaceae</taxon>
        <taxon>Nicotianoideae</taxon>
        <taxon>Nicotianeae</taxon>
        <taxon>Nicotiana</taxon>
    </lineage>
</organism>